<feature type="transmembrane region" description="Helical" evidence="1">
    <location>
        <begin position="7"/>
        <end position="25"/>
    </location>
</feature>
<evidence type="ECO:0000313" key="4">
    <source>
        <dbReference type="Proteomes" id="UP000177900"/>
    </source>
</evidence>
<dbReference type="Pfam" id="PF14257">
    <property type="entry name" value="DUF4349"/>
    <property type="match status" value="1"/>
</dbReference>
<keyword evidence="1" id="KW-0472">Membrane</keyword>
<feature type="domain" description="DUF4349" evidence="2">
    <location>
        <begin position="83"/>
        <end position="293"/>
    </location>
</feature>
<proteinExistence type="predicted"/>
<keyword evidence="1" id="KW-0812">Transmembrane</keyword>
<organism evidence="3 4">
    <name type="scientific">Candidatus Woykebacteria bacterium RIFCSPHIGHO2_01_FULL_39_12</name>
    <dbReference type="NCBI Taxonomy" id="1802599"/>
    <lineage>
        <taxon>Bacteria</taxon>
        <taxon>Candidatus Woykeibacteriota</taxon>
    </lineage>
</organism>
<evidence type="ECO:0000259" key="2">
    <source>
        <dbReference type="Pfam" id="PF14257"/>
    </source>
</evidence>
<evidence type="ECO:0000256" key="1">
    <source>
        <dbReference type="SAM" id="Phobius"/>
    </source>
</evidence>
<name>A0A1G1WGQ0_9BACT</name>
<accession>A0A1G1WGQ0</accession>
<evidence type="ECO:0000313" key="3">
    <source>
        <dbReference type="EMBL" id="OGY26814.1"/>
    </source>
</evidence>
<sequence>MPVFKWIRNHILVSILILIIGFLLLKNNFVSPVSFTPAKSTSTGESMVGAPSASVGVGAGGIDVPSFSLKQDSGSSQQSSERIVIKNSNLSLLVKDVRNVGEQILNFTKNAGGYMVSTSYNRPDESPFATLTVRVPTDKLDEALKFFRSQAVKVTSENLVGTDVTDEFTDIQARLSTLEKTKTKFEGILDKATVIQDILTIQEKLITLQSQIDSLKGKEKALKQNAAFTKVTLFLSTDELALPYAPDKAFRPDVVFKQAVRSMLNTLRTGAEALIWVGVYSVIWIPALAIFFFYRRWRRAKQKVAN</sequence>
<protein>
    <recommendedName>
        <fullName evidence="2">DUF4349 domain-containing protein</fullName>
    </recommendedName>
</protein>
<dbReference type="InterPro" id="IPR025645">
    <property type="entry name" value="DUF4349"/>
</dbReference>
<reference evidence="3 4" key="1">
    <citation type="journal article" date="2016" name="Nat. Commun.">
        <title>Thousands of microbial genomes shed light on interconnected biogeochemical processes in an aquifer system.</title>
        <authorList>
            <person name="Anantharaman K."/>
            <person name="Brown C.T."/>
            <person name="Hug L.A."/>
            <person name="Sharon I."/>
            <person name="Castelle C.J."/>
            <person name="Probst A.J."/>
            <person name="Thomas B.C."/>
            <person name="Singh A."/>
            <person name="Wilkins M.J."/>
            <person name="Karaoz U."/>
            <person name="Brodie E.L."/>
            <person name="Williams K.H."/>
            <person name="Hubbard S.S."/>
            <person name="Banfield J.F."/>
        </authorList>
    </citation>
    <scope>NUCLEOTIDE SEQUENCE [LARGE SCALE GENOMIC DNA]</scope>
</reference>
<dbReference type="Proteomes" id="UP000177900">
    <property type="component" value="Unassembled WGS sequence"/>
</dbReference>
<dbReference type="EMBL" id="MHCV01000047">
    <property type="protein sequence ID" value="OGY26814.1"/>
    <property type="molecule type" value="Genomic_DNA"/>
</dbReference>
<comment type="caution">
    <text evidence="3">The sequence shown here is derived from an EMBL/GenBank/DDBJ whole genome shotgun (WGS) entry which is preliminary data.</text>
</comment>
<dbReference type="AlphaFoldDB" id="A0A1G1WGQ0"/>
<keyword evidence="1" id="KW-1133">Transmembrane helix</keyword>
<feature type="transmembrane region" description="Helical" evidence="1">
    <location>
        <begin position="273"/>
        <end position="294"/>
    </location>
</feature>
<gene>
    <name evidence="3" type="ORF">A2864_02325</name>
</gene>